<sequence>MMRRGITVAAIAGVLALTATACGGDSGGGGGDSSGKKAAEDPRSVSGSITWWDTSNEAEGPTYDKLIAAFQAEYPKIKVNRTSVSFDQAEQKFKTAAQSGKGAPDVIRTDVGWSAGFANLGYLQPLDGTPALDGAEDFLPGPLSTAKWNNETVGVPQVTDTLALLYNKKVFKDAGIAAPPATWDEFIAAAKTIKKKTGVTGTQLNPEGYFSLPFLHGEGADMLDVDGKKITVNSAEGVRAMETALKLAGSDVALKPATTDGYVAAQTSFKAGEVAMILNGPWSVSDSYAGKAFKDKDNLGIANVPGGSAGKAGAPIGGHNYSVYRGSKNKDASYLFVRFMASKKSQELTAKEINTLPTRKSAYTAEVTADPAKKAFQQALTVARPRPVIPGVGDLFVAFDQHYVKILRGDVSPKDGLDALAKEWNSKLLKDYTTTTTG</sequence>
<evidence type="ECO:0000256" key="3">
    <source>
        <dbReference type="ARBA" id="ARBA00022729"/>
    </source>
</evidence>
<gene>
    <name evidence="6" type="ORF">GCM10010387_12650</name>
</gene>
<keyword evidence="2" id="KW-0813">Transport</keyword>
<dbReference type="InterPro" id="IPR006059">
    <property type="entry name" value="SBP"/>
</dbReference>
<dbReference type="AlphaFoldDB" id="A0A918PUM2"/>
<keyword evidence="7" id="KW-1185">Reference proteome</keyword>
<dbReference type="Pfam" id="PF01547">
    <property type="entry name" value="SBP_bac_1"/>
    <property type="match status" value="1"/>
</dbReference>
<dbReference type="GO" id="GO:0015768">
    <property type="term" value="P:maltose transport"/>
    <property type="evidence" value="ECO:0007669"/>
    <property type="project" value="TreeGrafter"/>
</dbReference>
<dbReference type="SUPFAM" id="SSF53850">
    <property type="entry name" value="Periplasmic binding protein-like II"/>
    <property type="match status" value="1"/>
</dbReference>
<reference evidence="6" key="1">
    <citation type="journal article" date="2014" name="Int. J. Syst. Evol. Microbiol.">
        <title>Complete genome sequence of Corynebacterium casei LMG S-19264T (=DSM 44701T), isolated from a smear-ripened cheese.</title>
        <authorList>
            <consortium name="US DOE Joint Genome Institute (JGI-PGF)"/>
            <person name="Walter F."/>
            <person name="Albersmeier A."/>
            <person name="Kalinowski J."/>
            <person name="Ruckert C."/>
        </authorList>
    </citation>
    <scope>NUCLEOTIDE SEQUENCE</scope>
    <source>
        <strain evidence="6">JCM 4988</strain>
    </source>
</reference>
<evidence type="ECO:0000256" key="2">
    <source>
        <dbReference type="ARBA" id="ARBA00022448"/>
    </source>
</evidence>
<dbReference type="PANTHER" id="PTHR30061:SF50">
    <property type="entry name" value="MALTOSE_MALTODEXTRIN-BINDING PERIPLASMIC PROTEIN"/>
    <property type="match status" value="1"/>
</dbReference>
<reference evidence="6" key="2">
    <citation type="submission" date="2020-09" db="EMBL/GenBank/DDBJ databases">
        <authorList>
            <person name="Sun Q."/>
            <person name="Ohkuma M."/>
        </authorList>
    </citation>
    <scope>NUCLEOTIDE SEQUENCE</scope>
    <source>
        <strain evidence="6">JCM 4988</strain>
    </source>
</reference>
<dbReference type="Gene3D" id="3.40.190.10">
    <property type="entry name" value="Periplasmic binding protein-like II"/>
    <property type="match status" value="2"/>
</dbReference>
<proteinExistence type="inferred from homology"/>
<name>A0A918PUM2_9ACTN</name>
<keyword evidence="3 5" id="KW-0732">Signal</keyword>
<evidence type="ECO:0000256" key="5">
    <source>
        <dbReference type="SAM" id="SignalP"/>
    </source>
</evidence>
<organism evidence="6 7">
    <name type="scientific">Streptomyces inusitatus</name>
    <dbReference type="NCBI Taxonomy" id="68221"/>
    <lineage>
        <taxon>Bacteria</taxon>
        <taxon>Bacillati</taxon>
        <taxon>Actinomycetota</taxon>
        <taxon>Actinomycetes</taxon>
        <taxon>Kitasatosporales</taxon>
        <taxon>Streptomycetaceae</taxon>
        <taxon>Streptomyces</taxon>
    </lineage>
</organism>
<dbReference type="Proteomes" id="UP000630936">
    <property type="component" value="Unassembled WGS sequence"/>
</dbReference>
<feature type="compositionally biased region" description="Basic and acidic residues" evidence="4">
    <location>
        <begin position="34"/>
        <end position="43"/>
    </location>
</feature>
<evidence type="ECO:0000313" key="7">
    <source>
        <dbReference type="Proteomes" id="UP000630936"/>
    </source>
</evidence>
<feature type="signal peptide" evidence="5">
    <location>
        <begin position="1"/>
        <end position="21"/>
    </location>
</feature>
<comment type="caution">
    <text evidence="6">The sequence shown here is derived from an EMBL/GenBank/DDBJ whole genome shotgun (WGS) entry which is preliminary data.</text>
</comment>
<protein>
    <submittedName>
        <fullName evidence="6">Sugar ABC transporter substrate-binding protein</fullName>
    </submittedName>
</protein>
<feature type="chain" id="PRO_5037840301" evidence="5">
    <location>
        <begin position="22"/>
        <end position="438"/>
    </location>
</feature>
<dbReference type="GO" id="GO:0055052">
    <property type="term" value="C:ATP-binding cassette (ABC) transporter complex, substrate-binding subunit-containing"/>
    <property type="evidence" value="ECO:0007669"/>
    <property type="project" value="TreeGrafter"/>
</dbReference>
<dbReference type="PROSITE" id="PS51257">
    <property type="entry name" value="PROKAR_LIPOPROTEIN"/>
    <property type="match status" value="1"/>
</dbReference>
<dbReference type="EMBL" id="BMWG01000002">
    <property type="protein sequence ID" value="GGZ21098.1"/>
    <property type="molecule type" value="Genomic_DNA"/>
</dbReference>
<feature type="region of interest" description="Disordered" evidence="4">
    <location>
        <begin position="25"/>
        <end position="49"/>
    </location>
</feature>
<dbReference type="PANTHER" id="PTHR30061">
    <property type="entry name" value="MALTOSE-BINDING PERIPLASMIC PROTEIN"/>
    <property type="match status" value="1"/>
</dbReference>
<comment type="similarity">
    <text evidence="1">Belongs to the bacterial solute-binding protein 1 family.</text>
</comment>
<evidence type="ECO:0000313" key="6">
    <source>
        <dbReference type="EMBL" id="GGZ21098.1"/>
    </source>
</evidence>
<evidence type="ECO:0000256" key="4">
    <source>
        <dbReference type="SAM" id="MobiDB-lite"/>
    </source>
</evidence>
<accession>A0A918PUM2</accession>
<evidence type="ECO:0000256" key="1">
    <source>
        <dbReference type="ARBA" id="ARBA00008520"/>
    </source>
</evidence>
<dbReference type="GO" id="GO:1901982">
    <property type="term" value="F:maltose binding"/>
    <property type="evidence" value="ECO:0007669"/>
    <property type="project" value="TreeGrafter"/>
</dbReference>
<dbReference type="GO" id="GO:0042956">
    <property type="term" value="P:maltodextrin transmembrane transport"/>
    <property type="evidence" value="ECO:0007669"/>
    <property type="project" value="TreeGrafter"/>
</dbReference>